<name>A0AAU9NZV5_9ASTR</name>
<evidence type="ECO:0000259" key="1">
    <source>
        <dbReference type="Pfam" id="PF13966"/>
    </source>
</evidence>
<dbReference type="PANTHER" id="PTHR36617">
    <property type="entry name" value="PROTEIN, PUTATIVE-RELATED"/>
    <property type="match status" value="1"/>
</dbReference>
<comment type="caution">
    <text evidence="2">The sequence shown here is derived from an EMBL/GenBank/DDBJ whole genome shotgun (WGS) entry which is preliminary data.</text>
</comment>
<evidence type="ECO:0000313" key="2">
    <source>
        <dbReference type="EMBL" id="CAH1443304.1"/>
    </source>
</evidence>
<proteinExistence type="predicted"/>
<dbReference type="Proteomes" id="UP001157418">
    <property type="component" value="Unassembled WGS sequence"/>
</dbReference>
<protein>
    <recommendedName>
        <fullName evidence="1">Reverse transcriptase zinc-binding domain-containing protein</fullName>
    </recommendedName>
</protein>
<dbReference type="Pfam" id="PF13966">
    <property type="entry name" value="zf-RVT"/>
    <property type="match status" value="1"/>
</dbReference>
<feature type="domain" description="Reverse transcriptase zinc-binding" evidence="1">
    <location>
        <begin position="106"/>
        <end position="167"/>
    </location>
</feature>
<keyword evidence="3" id="KW-1185">Reference proteome</keyword>
<evidence type="ECO:0000313" key="3">
    <source>
        <dbReference type="Proteomes" id="UP001157418"/>
    </source>
</evidence>
<sequence>MFWLDAWKGDGILKDRYPQLYDLDTDKRCTVMQKINGNSILWRSCPLARGLESDLGSLYNDISHTRLTSGVDQLHCHLMADGTYTVECLRNMIDHNPLPLSCPLVRWCKEAPIKVICFIWRAAQGHIPSAMSLAHRGVSLSETMCGSCVGVDESVYHMLVSCHFAQHIRNIIFKWCGVGPTQINTVH</sequence>
<accession>A0AAU9NZV5</accession>
<gene>
    <name evidence="2" type="ORF">LVIROSA_LOCUS29229</name>
</gene>
<dbReference type="AlphaFoldDB" id="A0AAU9NZV5"/>
<reference evidence="2 3" key="1">
    <citation type="submission" date="2022-01" db="EMBL/GenBank/DDBJ databases">
        <authorList>
            <person name="Xiong W."/>
            <person name="Schranz E."/>
        </authorList>
    </citation>
    <scope>NUCLEOTIDE SEQUENCE [LARGE SCALE GENOMIC DNA]</scope>
</reference>
<dbReference type="InterPro" id="IPR026960">
    <property type="entry name" value="RVT-Znf"/>
</dbReference>
<organism evidence="2 3">
    <name type="scientific">Lactuca virosa</name>
    <dbReference type="NCBI Taxonomy" id="75947"/>
    <lineage>
        <taxon>Eukaryota</taxon>
        <taxon>Viridiplantae</taxon>
        <taxon>Streptophyta</taxon>
        <taxon>Embryophyta</taxon>
        <taxon>Tracheophyta</taxon>
        <taxon>Spermatophyta</taxon>
        <taxon>Magnoliopsida</taxon>
        <taxon>eudicotyledons</taxon>
        <taxon>Gunneridae</taxon>
        <taxon>Pentapetalae</taxon>
        <taxon>asterids</taxon>
        <taxon>campanulids</taxon>
        <taxon>Asterales</taxon>
        <taxon>Asteraceae</taxon>
        <taxon>Cichorioideae</taxon>
        <taxon>Cichorieae</taxon>
        <taxon>Lactucinae</taxon>
        <taxon>Lactuca</taxon>
    </lineage>
</organism>
<dbReference type="EMBL" id="CAKMRJ010005412">
    <property type="protein sequence ID" value="CAH1443304.1"/>
    <property type="molecule type" value="Genomic_DNA"/>
</dbReference>
<dbReference type="PANTHER" id="PTHR36617:SF15">
    <property type="entry name" value="REVERSE TRANSCRIPTASE ZINC-BINDING DOMAIN-CONTAINING PROTEIN"/>
    <property type="match status" value="1"/>
</dbReference>